<name>A0A857JD09_9BURK</name>
<dbReference type="RefSeq" id="WP_160554903.1">
    <property type="nucleotide sequence ID" value="NZ_CP047650.1"/>
</dbReference>
<evidence type="ECO:0000259" key="1">
    <source>
        <dbReference type="Pfam" id="PF13460"/>
    </source>
</evidence>
<accession>A0A857JD09</accession>
<evidence type="ECO:0000313" key="2">
    <source>
        <dbReference type="EMBL" id="QHJ01094.1"/>
    </source>
</evidence>
<dbReference type="InterPro" id="IPR052718">
    <property type="entry name" value="NmrA-type_oxidoreductase"/>
</dbReference>
<gene>
    <name evidence="2" type="ORF">GT347_25775</name>
</gene>
<dbReference type="PANTHER" id="PTHR47129">
    <property type="entry name" value="QUINONE OXIDOREDUCTASE 2"/>
    <property type="match status" value="1"/>
</dbReference>
<dbReference type="PANTHER" id="PTHR47129:SF1">
    <property type="entry name" value="NMRA-LIKE DOMAIN-CONTAINING PROTEIN"/>
    <property type="match status" value="1"/>
</dbReference>
<feature type="domain" description="NAD(P)-binding" evidence="1">
    <location>
        <begin position="6"/>
        <end position="180"/>
    </location>
</feature>
<protein>
    <submittedName>
        <fullName evidence="2">NAD(P)H-binding protein</fullName>
    </submittedName>
</protein>
<organism evidence="2 3">
    <name type="scientific">Xylophilus rhododendri</name>
    <dbReference type="NCBI Taxonomy" id="2697032"/>
    <lineage>
        <taxon>Bacteria</taxon>
        <taxon>Pseudomonadati</taxon>
        <taxon>Pseudomonadota</taxon>
        <taxon>Betaproteobacteria</taxon>
        <taxon>Burkholderiales</taxon>
        <taxon>Xylophilus</taxon>
    </lineage>
</organism>
<dbReference type="Gene3D" id="3.90.25.10">
    <property type="entry name" value="UDP-galactose 4-epimerase, domain 1"/>
    <property type="match status" value="1"/>
</dbReference>
<proteinExistence type="predicted"/>
<dbReference type="SUPFAM" id="SSF51735">
    <property type="entry name" value="NAD(P)-binding Rossmann-fold domains"/>
    <property type="match status" value="1"/>
</dbReference>
<dbReference type="EMBL" id="CP047650">
    <property type="protein sequence ID" value="QHJ01094.1"/>
    <property type="molecule type" value="Genomic_DNA"/>
</dbReference>
<reference evidence="2 3" key="1">
    <citation type="submission" date="2020-01" db="EMBL/GenBank/DDBJ databases">
        <title>Genome sequencing of strain KACC 21265.</title>
        <authorList>
            <person name="Heo J."/>
            <person name="Kim S.-J."/>
            <person name="Kim J.-S."/>
            <person name="Hong S.-B."/>
            <person name="Kwon S.-W."/>
        </authorList>
    </citation>
    <scope>NUCLEOTIDE SEQUENCE [LARGE SCALE GENOMIC DNA]</scope>
    <source>
        <strain evidence="2 3">KACC 21265</strain>
    </source>
</reference>
<dbReference type="AlphaFoldDB" id="A0A857JD09"/>
<dbReference type="Pfam" id="PF13460">
    <property type="entry name" value="NAD_binding_10"/>
    <property type="match status" value="1"/>
</dbReference>
<dbReference type="CDD" id="cd05269">
    <property type="entry name" value="TMR_SDR_a"/>
    <property type="match status" value="1"/>
</dbReference>
<dbReference type="InterPro" id="IPR036291">
    <property type="entry name" value="NAD(P)-bd_dom_sf"/>
</dbReference>
<dbReference type="InterPro" id="IPR016040">
    <property type="entry name" value="NAD(P)-bd_dom"/>
</dbReference>
<sequence length="284" mass="29211">MIAITGASGQLGRLVIQELLKTVPTSQIVAAVRTPSKLQDLAALGVVVREADYEKPATLAAAFAGVDKLLLISSNELGRRATQHRAAIDAARQAGVGLIAYTSVLHADPSPLALAGEHRETEAMLQASGVPYVLLRNGWYTENYAASIPSALQHGALLGSAGEGRIASAARADYAAAAAVVLQAEGQAGKVYELAGDASYTLAEFVAELSKQTGKTIAYNNMPEADFKAVLLQVGLPEGLAGLLSDSDAAAAKGALFDDGRALSRLIGRPTTPLAVTIAAALKA</sequence>
<dbReference type="KEGG" id="xyk:GT347_25775"/>
<evidence type="ECO:0000313" key="3">
    <source>
        <dbReference type="Proteomes" id="UP000464787"/>
    </source>
</evidence>
<dbReference type="Proteomes" id="UP000464787">
    <property type="component" value="Chromosome"/>
</dbReference>
<keyword evidence="3" id="KW-1185">Reference proteome</keyword>
<dbReference type="Gene3D" id="3.40.50.720">
    <property type="entry name" value="NAD(P)-binding Rossmann-like Domain"/>
    <property type="match status" value="1"/>
</dbReference>